<evidence type="ECO:0000313" key="1">
    <source>
        <dbReference type="EMBL" id="CAL1288921.1"/>
    </source>
</evidence>
<keyword evidence="2" id="KW-1185">Reference proteome</keyword>
<name>A0AAV2AZ91_9ARAC</name>
<dbReference type="AlphaFoldDB" id="A0AAV2AZ91"/>
<dbReference type="Proteomes" id="UP001497382">
    <property type="component" value="Unassembled WGS sequence"/>
</dbReference>
<accession>A0AAV2AZ91</accession>
<protein>
    <submittedName>
        <fullName evidence="1">Uncharacterized protein</fullName>
    </submittedName>
</protein>
<dbReference type="EMBL" id="CAXIEN010000240">
    <property type="protein sequence ID" value="CAL1288921.1"/>
    <property type="molecule type" value="Genomic_DNA"/>
</dbReference>
<reference evidence="1 2" key="1">
    <citation type="submission" date="2024-04" db="EMBL/GenBank/DDBJ databases">
        <authorList>
            <person name="Rising A."/>
            <person name="Reimegard J."/>
            <person name="Sonavane S."/>
            <person name="Akerstrom W."/>
            <person name="Nylinder S."/>
            <person name="Hedman E."/>
            <person name="Kallberg Y."/>
        </authorList>
    </citation>
    <scope>NUCLEOTIDE SEQUENCE [LARGE SCALE GENOMIC DNA]</scope>
</reference>
<gene>
    <name evidence="1" type="ORF">LARSCL_LOCUS15637</name>
</gene>
<evidence type="ECO:0000313" key="2">
    <source>
        <dbReference type="Proteomes" id="UP001497382"/>
    </source>
</evidence>
<proteinExistence type="predicted"/>
<sequence>MAELQFSMLLSLREMALRKFVALLWSGSDILVSISKFRYHERKMKKKVLKLGLPKLLTEQMCEIVRPIGLQIKRWKKLQKSNLSDEAEEIILPDSSILCWTSAGVLDYRKTAIEFVRCDVIDVVLRYKIACINCLEDDIPLLWEELPEEKKDYFYNKVKCQMPLSDDSPFLPFCWPHILKGELSRLDYLVESYSVTFNQWAFEGSALMGNKMATEYFFPKVQIEGKSAHLKIIADFVLGNGFYDVLFYLLPFMNCKKRNKIFNKTPFRVLFFFLDWPWQDLFLKNSFVLWNYFRPDSYNSLLHEIHSRFKNSDPYIQKLFPEFFKQSPVGFKERFINSCYDGRIRFVNSLYELEKVYAFRFLEIFLESEDSDSIKAIFRNIYAEDRLRLTLNPTVLSLFHQFVLKDKLHMVELCLREAMLSEEHRKRVKEVFTELLLIDESKTIKFKRIFEFLDEADTEKRGEKRKLEDC</sequence>
<comment type="caution">
    <text evidence="1">The sequence shown here is derived from an EMBL/GenBank/DDBJ whole genome shotgun (WGS) entry which is preliminary data.</text>
</comment>
<organism evidence="1 2">
    <name type="scientific">Larinioides sclopetarius</name>
    <dbReference type="NCBI Taxonomy" id="280406"/>
    <lineage>
        <taxon>Eukaryota</taxon>
        <taxon>Metazoa</taxon>
        <taxon>Ecdysozoa</taxon>
        <taxon>Arthropoda</taxon>
        <taxon>Chelicerata</taxon>
        <taxon>Arachnida</taxon>
        <taxon>Araneae</taxon>
        <taxon>Araneomorphae</taxon>
        <taxon>Entelegynae</taxon>
        <taxon>Araneoidea</taxon>
        <taxon>Araneidae</taxon>
        <taxon>Larinioides</taxon>
    </lineage>
</organism>